<evidence type="ECO:0000313" key="9">
    <source>
        <dbReference type="Proteomes" id="UP000593890"/>
    </source>
</evidence>
<keyword evidence="5 8" id="KW-0418">Kinase</keyword>
<dbReference type="InterPro" id="IPR000600">
    <property type="entry name" value="ROK"/>
</dbReference>
<dbReference type="Gene3D" id="3.30.420.40">
    <property type="match status" value="2"/>
</dbReference>
<dbReference type="SUPFAM" id="SSF53067">
    <property type="entry name" value="Actin-like ATPase domain"/>
    <property type="match status" value="1"/>
</dbReference>
<evidence type="ECO:0000256" key="3">
    <source>
        <dbReference type="ARBA" id="ARBA00022679"/>
    </source>
</evidence>
<proteinExistence type="inferred from homology"/>
<accession>A0A7I8D6N1</accession>
<evidence type="ECO:0000256" key="6">
    <source>
        <dbReference type="ARBA" id="ARBA00022840"/>
    </source>
</evidence>
<dbReference type="PANTHER" id="PTHR18964:SF149">
    <property type="entry name" value="BIFUNCTIONAL UDP-N-ACETYLGLUCOSAMINE 2-EPIMERASE_N-ACETYLMANNOSAMINE KINASE"/>
    <property type="match status" value="1"/>
</dbReference>
<organism evidence="8 9">
    <name type="scientific">Solibaculum mannosilyticum</name>
    <dbReference type="NCBI Taxonomy" id="2780922"/>
    <lineage>
        <taxon>Bacteria</taxon>
        <taxon>Bacillati</taxon>
        <taxon>Bacillota</taxon>
        <taxon>Clostridia</taxon>
        <taxon>Eubacteriales</taxon>
        <taxon>Oscillospiraceae</taxon>
        <taxon>Solibaculum</taxon>
    </lineage>
</organism>
<dbReference type="GO" id="GO:0005737">
    <property type="term" value="C:cytoplasm"/>
    <property type="evidence" value="ECO:0007669"/>
    <property type="project" value="InterPro"/>
</dbReference>
<evidence type="ECO:0000313" key="8">
    <source>
        <dbReference type="EMBL" id="BCI61149.1"/>
    </source>
</evidence>
<dbReference type="GO" id="GO:0005524">
    <property type="term" value="F:ATP binding"/>
    <property type="evidence" value="ECO:0007669"/>
    <property type="project" value="UniProtKB-KW"/>
</dbReference>
<keyword evidence="6" id="KW-0067">ATP-binding</keyword>
<comment type="similarity">
    <text evidence="1">Belongs to the ROK (NagC/XylR) family.</text>
</comment>
<reference evidence="9" key="1">
    <citation type="submission" date="2020-07" db="EMBL/GenBank/DDBJ databases">
        <title>Complete genome sequencing of Clostridia bacterium strain 12CBH8.</title>
        <authorList>
            <person name="Sakamoto M."/>
            <person name="Murakami T."/>
            <person name="Mori H."/>
        </authorList>
    </citation>
    <scope>NUCLEOTIDE SEQUENCE [LARGE SCALE GENOMIC DNA]</scope>
    <source>
        <strain evidence="9">12CBH8</strain>
    </source>
</reference>
<dbReference type="EMBL" id="AP023321">
    <property type="protein sequence ID" value="BCI61149.1"/>
    <property type="molecule type" value="Genomic_DNA"/>
</dbReference>
<keyword evidence="4" id="KW-0547">Nucleotide-binding</keyword>
<name>A0A7I8D6N1_9FIRM</name>
<dbReference type="KEGG" id="sman:C12CBH8_17880"/>
<dbReference type="RefSeq" id="WP_090265424.1">
    <property type="nucleotide sequence ID" value="NZ_AP023321.1"/>
</dbReference>
<evidence type="ECO:0000256" key="2">
    <source>
        <dbReference type="ARBA" id="ARBA00014701"/>
    </source>
</evidence>
<dbReference type="Proteomes" id="UP000593890">
    <property type="component" value="Chromosome"/>
</dbReference>
<dbReference type="GO" id="GO:0006096">
    <property type="term" value="P:glycolytic process"/>
    <property type="evidence" value="ECO:0007669"/>
    <property type="project" value="InterPro"/>
</dbReference>
<dbReference type="InterPro" id="IPR004654">
    <property type="entry name" value="ROK_glcA"/>
</dbReference>
<evidence type="ECO:0000256" key="4">
    <source>
        <dbReference type="ARBA" id="ARBA00022741"/>
    </source>
</evidence>
<dbReference type="PANTHER" id="PTHR18964">
    <property type="entry name" value="ROK (REPRESSOR, ORF, KINASE) FAMILY"/>
    <property type="match status" value="1"/>
</dbReference>
<dbReference type="CDD" id="cd24068">
    <property type="entry name" value="ASKHA_NBD_ROK_FnNanK-like"/>
    <property type="match status" value="1"/>
</dbReference>
<keyword evidence="9" id="KW-1185">Reference proteome</keyword>
<dbReference type="InterPro" id="IPR043129">
    <property type="entry name" value="ATPase_NBD"/>
</dbReference>
<gene>
    <name evidence="8" type="ORF">C12CBH8_17880</name>
</gene>
<dbReference type="AlphaFoldDB" id="A0A7I8D6N1"/>
<evidence type="ECO:0000256" key="1">
    <source>
        <dbReference type="ARBA" id="ARBA00006479"/>
    </source>
</evidence>
<dbReference type="GO" id="GO:0004340">
    <property type="term" value="F:glucokinase activity"/>
    <property type="evidence" value="ECO:0007669"/>
    <property type="project" value="InterPro"/>
</dbReference>
<protein>
    <recommendedName>
        <fullName evidence="2">Glucokinase</fullName>
    </recommendedName>
    <alternativeName>
        <fullName evidence="7">Glucose kinase</fullName>
    </alternativeName>
</protein>
<sequence length="320" mass="34244">MKNIGIDLGGTNIAIGIVNEDYSILKKGSVPTDSHRPWQDIVKDMASLIEKLMKETGTTMDEIKEIGIGSPGTPDIEKGVVLYSNNLGWDMVPLREELNKYIDKPVYLDNDANCAALGEFLAGAASGLDSAVILTFGTGIGGGVILNDRIWSGFNYAGGELGHVVIKTGGQPCTCGRNGCWEAYASMTGVIRQGNEAADAHPESELAKLRASGTKLNGRNIFEVAKAGDDVAQQVVDQFIFYIAEGVVNVINIFQPEAVVIGGAIANEGDYVLEPLRKYAKRDVFCKQVKLPQIIRAKLGNDAGIIGAAFVGDYQSKKTM</sequence>
<dbReference type="Pfam" id="PF00480">
    <property type="entry name" value="ROK"/>
    <property type="match status" value="1"/>
</dbReference>
<dbReference type="NCBIfam" id="TIGR00744">
    <property type="entry name" value="ROK_glcA_fam"/>
    <property type="match status" value="1"/>
</dbReference>
<evidence type="ECO:0000256" key="5">
    <source>
        <dbReference type="ARBA" id="ARBA00022777"/>
    </source>
</evidence>
<evidence type="ECO:0000256" key="7">
    <source>
        <dbReference type="ARBA" id="ARBA00032386"/>
    </source>
</evidence>
<keyword evidence="3" id="KW-0808">Transferase</keyword>